<evidence type="ECO:0000256" key="2">
    <source>
        <dbReference type="ARBA" id="ARBA00038695"/>
    </source>
</evidence>
<evidence type="ECO:0000256" key="1">
    <source>
        <dbReference type="ARBA" id="ARBA00022845"/>
    </source>
</evidence>
<keyword evidence="6" id="KW-1185">Reference proteome</keyword>
<dbReference type="SUPFAM" id="SSF69754">
    <property type="entry name" value="Ribosome binding protein Y (YfiA homologue)"/>
    <property type="match status" value="1"/>
</dbReference>
<evidence type="ECO:0000256" key="4">
    <source>
        <dbReference type="SAM" id="MobiDB-lite"/>
    </source>
</evidence>
<organism evidence="5 6">
    <name type="scientific">Nibricoccus aquaticus</name>
    <dbReference type="NCBI Taxonomy" id="2576891"/>
    <lineage>
        <taxon>Bacteria</taxon>
        <taxon>Pseudomonadati</taxon>
        <taxon>Verrucomicrobiota</taxon>
        <taxon>Opitutia</taxon>
        <taxon>Opitutales</taxon>
        <taxon>Opitutaceae</taxon>
        <taxon>Nibricoccus</taxon>
    </lineage>
</organism>
<dbReference type="Gene3D" id="3.30.160.100">
    <property type="entry name" value="Ribosome hibernation promotion factor-like"/>
    <property type="match status" value="1"/>
</dbReference>
<name>A0A290Q522_9BACT</name>
<dbReference type="GO" id="GO:0022627">
    <property type="term" value="C:cytosolic small ribosomal subunit"/>
    <property type="evidence" value="ECO:0007669"/>
    <property type="project" value="TreeGrafter"/>
</dbReference>
<dbReference type="GO" id="GO:0043024">
    <property type="term" value="F:ribosomal small subunit binding"/>
    <property type="evidence" value="ECO:0007669"/>
    <property type="project" value="TreeGrafter"/>
</dbReference>
<protein>
    <recommendedName>
        <fullName evidence="3">Ribosome hibernation promoting factor</fullName>
    </recommendedName>
</protein>
<dbReference type="GO" id="GO:0045900">
    <property type="term" value="P:negative regulation of translational elongation"/>
    <property type="evidence" value="ECO:0007669"/>
    <property type="project" value="TreeGrafter"/>
</dbReference>
<feature type="compositionally biased region" description="Basic and acidic residues" evidence="4">
    <location>
        <begin position="115"/>
        <end position="127"/>
    </location>
</feature>
<evidence type="ECO:0000313" key="6">
    <source>
        <dbReference type="Proteomes" id="UP000217265"/>
    </source>
</evidence>
<dbReference type="AlphaFoldDB" id="A0A290Q522"/>
<reference evidence="5 6" key="1">
    <citation type="submission" date="2017-09" db="EMBL/GenBank/DDBJ databases">
        <title>Complete genome sequence of Verrucomicrobial strain HZ-65, isolated from freshwater.</title>
        <authorList>
            <person name="Choi A."/>
        </authorList>
    </citation>
    <scope>NUCLEOTIDE SEQUENCE [LARGE SCALE GENOMIC DNA]</scope>
    <source>
        <strain evidence="5 6">HZ-65</strain>
    </source>
</reference>
<evidence type="ECO:0000256" key="3">
    <source>
        <dbReference type="ARBA" id="ARBA00041148"/>
    </source>
</evidence>
<feature type="compositionally biased region" description="Basic residues" evidence="4">
    <location>
        <begin position="105"/>
        <end position="114"/>
    </location>
</feature>
<sequence>MPNNSSPSAADRLIVRGIHLELTDALRTAVTDKTARLFRHEEHIVRLRIDLEHDKTQDVNHRFLAKAQIEIRGPDLIASVASDDAYKCIDLVVDKLDGLLRKRHSHHKEKVHHPRGVELTDEIPKVS</sequence>
<dbReference type="InterPro" id="IPR003489">
    <property type="entry name" value="RHF/RaiA"/>
</dbReference>
<feature type="region of interest" description="Disordered" evidence="4">
    <location>
        <begin position="105"/>
        <end position="127"/>
    </location>
</feature>
<dbReference type="Proteomes" id="UP000217265">
    <property type="component" value="Chromosome"/>
</dbReference>
<comment type="subunit">
    <text evidence="2">Associates exclusively with 100S ribosomes, which are dimers of 70S ribosomes.</text>
</comment>
<dbReference type="InterPro" id="IPR036567">
    <property type="entry name" value="RHF-like"/>
</dbReference>
<dbReference type="PANTHER" id="PTHR33231">
    <property type="entry name" value="30S RIBOSOMAL PROTEIN"/>
    <property type="match status" value="1"/>
</dbReference>
<dbReference type="InterPro" id="IPR050574">
    <property type="entry name" value="HPF/YfiA_ribosome-assoc"/>
</dbReference>
<dbReference type="CDD" id="cd00552">
    <property type="entry name" value="RaiA"/>
    <property type="match status" value="1"/>
</dbReference>
<dbReference type="OrthoDB" id="194787at2"/>
<accession>A0A290Q522</accession>
<dbReference type="NCBIfam" id="TIGR00741">
    <property type="entry name" value="yfiA"/>
    <property type="match status" value="1"/>
</dbReference>
<dbReference type="RefSeq" id="WP_096055226.1">
    <property type="nucleotide sequence ID" value="NZ_CP023344.1"/>
</dbReference>
<proteinExistence type="predicted"/>
<dbReference type="Pfam" id="PF02482">
    <property type="entry name" value="Ribosomal_S30AE"/>
    <property type="match status" value="1"/>
</dbReference>
<keyword evidence="1" id="KW-0810">Translation regulation</keyword>
<evidence type="ECO:0000313" key="5">
    <source>
        <dbReference type="EMBL" id="ATC63594.1"/>
    </source>
</evidence>
<dbReference type="EMBL" id="CP023344">
    <property type="protein sequence ID" value="ATC63594.1"/>
    <property type="molecule type" value="Genomic_DNA"/>
</dbReference>
<dbReference type="KEGG" id="vbh:CMV30_06295"/>
<gene>
    <name evidence="5" type="primary">raiA</name>
    <name evidence="5" type="ORF">CMV30_06295</name>
</gene>
<dbReference type="PANTHER" id="PTHR33231:SF1">
    <property type="entry name" value="30S RIBOSOMAL PROTEIN"/>
    <property type="match status" value="1"/>
</dbReference>